<gene>
    <name evidence="1" type="ORF">DFH07DRAFT_341812</name>
</gene>
<dbReference type="Proteomes" id="UP001215280">
    <property type="component" value="Unassembled WGS sequence"/>
</dbReference>
<evidence type="ECO:0000313" key="2">
    <source>
        <dbReference type="Proteomes" id="UP001215280"/>
    </source>
</evidence>
<protein>
    <submittedName>
        <fullName evidence="1">Uncharacterized protein</fullName>
    </submittedName>
</protein>
<proteinExistence type="predicted"/>
<accession>A0AAD7HCE7</accession>
<dbReference type="EMBL" id="JARJLG010000317">
    <property type="protein sequence ID" value="KAJ7717484.1"/>
    <property type="molecule type" value="Genomic_DNA"/>
</dbReference>
<keyword evidence="2" id="KW-1185">Reference proteome</keyword>
<sequence>MLLLILHAHAGDVARQQMHAVEAYALGHEEERLLGRAVAQAREGTKCDHVVGEYTALMQHLGGHELPVSASAKTVAQCSLMRPAACSMHSHKERHRSQRSRIRLGTRTRRSRCMLQDAYCQQGNSKFMHQTMTSLHASPAALCAQHAAPTAMLETKVASLTQ</sequence>
<name>A0AAD7HCE7_9AGAR</name>
<dbReference type="AlphaFoldDB" id="A0AAD7HCE7"/>
<organism evidence="1 2">
    <name type="scientific">Mycena maculata</name>
    <dbReference type="NCBI Taxonomy" id="230809"/>
    <lineage>
        <taxon>Eukaryota</taxon>
        <taxon>Fungi</taxon>
        <taxon>Dikarya</taxon>
        <taxon>Basidiomycota</taxon>
        <taxon>Agaricomycotina</taxon>
        <taxon>Agaricomycetes</taxon>
        <taxon>Agaricomycetidae</taxon>
        <taxon>Agaricales</taxon>
        <taxon>Marasmiineae</taxon>
        <taxon>Mycenaceae</taxon>
        <taxon>Mycena</taxon>
    </lineage>
</organism>
<evidence type="ECO:0000313" key="1">
    <source>
        <dbReference type="EMBL" id="KAJ7717484.1"/>
    </source>
</evidence>
<comment type="caution">
    <text evidence="1">The sequence shown here is derived from an EMBL/GenBank/DDBJ whole genome shotgun (WGS) entry which is preliminary data.</text>
</comment>
<reference evidence="1" key="1">
    <citation type="submission" date="2023-03" db="EMBL/GenBank/DDBJ databases">
        <title>Massive genome expansion in bonnet fungi (Mycena s.s.) driven by repeated elements and novel gene families across ecological guilds.</title>
        <authorList>
            <consortium name="Lawrence Berkeley National Laboratory"/>
            <person name="Harder C.B."/>
            <person name="Miyauchi S."/>
            <person name="Viragh M."/>
            <person name="Kuo A."/>
            <person name="Thoen E."/>
            <person name="Andreopoulos B."/>
            <person name="Lu D."/>
            <person name="Skrede I."/>
            <person name="Drula E."/>
            <person name="Henrissat B."/>
            <person name="Morin E."/>
            <person name="Kohler A."/>
            <person name="Barry K."/>
            <person name="LaButti K."/>
            <person name="Morin E."/>
            <person name="Salamov A."/>
            <person name="Lipzen A."/>
            <person name="Mereny Z."/>
            <person name="Hegedus B."/>
            <person name="Baldrian P."/>
            <person name="Stursova M."/>
            <person name="Weitz H."/>
            <person name="Taylor A."/>
            <person name="Grigoriev I.V."/>
            <person name="Nagy L.G."/>
            <person name="Martin F."/>
            <person name="Kauserud H."/>
        </authorList>
    </citation>
    <scope>NUCLEOTIDE SEQUENCE</scope>
    <source>
        <strain evidence="1">CBHHK188m</strain>
    </source>
</reference>